<dbReference type="PANTHER" id="PTHR43630:SF1">
    <property type="entry name" value="POLY-BETA-1,6-N-ACETYL-D-GLUCOSAMINE SYNTHASE"/>
    <property type="match status" value="1"/>
</dbReference>
<keyword evidence="2" id="KW-0328">Glycosyltransferase</keyword>
<accession>A0A937FCL0</accession>
<keyword evidence="4" id="KW-0812">Transmembrane</keyword>
<comment type="caution">
    <text evidence="5">The sequence shown here is derived from an EMBL/GenBank/DDBJ whole genome shotgun (WGS) entry which is preliminary data.</text>
</comment>
<proteinExistence type="inferred from homology"/>
<evidence type="ECO:0000256" key="1">
    <source>
        <dbReference type="ARBA" id="ARBA00006739"/>
    </source>
</evidence>
<name>A0A937FCL0_9CLOT</name>
<keyword evidence="4" id="KW-1133">Transmembrane helix</keyword>
<evidence type="ECO:0000256" key="3">
    <source>
        <dbReference type="ARBA" id="ARBA00022679"/>
    </source>
</evidence>
<keyword evidence="3" id="KW-0808">Transferase</keyword>
<keyword evidence="4" id="KW-0472">Membrane</keyword>
<evidence type="ECO:0000256" key="4">
    <source>
        <dbReference type="SAM" id="Phobius"/>
    </source>
</evidence>
<evidence type="ECO:0000313" key="5">
    <source>
        <dbReference type="EMBL" id="MBL4930310.1"/>
    </source>
</evidence>
<dbReference type="CDD" id="cd06423">
    <property type="entry name" value="CESA_like"/>
    <property type="match status" value="1"/>
</dbReference>
<gene>
    <name evidence="5" type="ORF">JK634_00600</name>
</gene>
<sequence>MSWNVIGRIIYNFNNFILYYVLLINSIYFIQLILSAFSLSDYIKKIIYSDYKKYSSSENMLPISVLVPAYNEEETIVDNIKSLLSLNYSNFEIIVINDGSKDETLKKVIEAFDLVMLKQPIRYRVKTQNIKGIYKNIDIPNLVLVDKENGGKADALNAGINVSKYPIFAAIDADSIIESDSLIRVTMPFIENKATIAVGGIVRIANGSSIRDGIIKKIDLPKNRIAMFQIIEYLRAFLTGRMGWDAMGSLLIISGAFGAFSKAEVIEVGGYSVGTIGEDMELVMKIHEYMLANKREYKVKFIPDPVCWTQAPERIKDLKSQRVRWQIGLMDSLFRHKKVLFNPKYGSIGLIAAPYFWIFEMTGPLIEVIGYFLIPLSFIFGFLDLRFFILFLTSSILYGIILSIGAILLEEYTFNKYPSLRQLLRLSFFGVLENFGYRQLTVLFRLEGIIKFRKKRNSWGKIKRKAFS</sequence>
<dbReference type="SUPFAM" id="SSF53448">
    <property type="entry name" value="Nucleotide-diphospho-sugar transferases"/>
    <property type="match status" value="1"/>
</dbReference>
<comment type="similarity">
    <text evidence="1">Belongs to the glycosyltransferase 2 family.</text>
</comment>
<keyword evidence="6" id="KW-1185">Reference proteome</keyword>
<evidence type="ECO:0000256" key="2">
    <source>
        <dbReference type="ARBA" id="ARBA00022676"/>
    </source>
</evidence>
<dbReference type="Pfam" id="PF13641">
    <property type="entry name" value="Glyco_tranf_2_3"/>
    <property type="match status" value="1"/>
</dbReference>
<dbReference type="Proteomes" id="UP000623681">
    <property type="component" value="Unassembled WGS sequence"/>
</dbReference>
<dbReference type="AlphaFoldDB" id="A0A937FCL0"/>
<dbReference type="PANTHER" id="PTHR43630">
    <property type="entry name" value="POLY-BETA-1,6-N-ACETYL-D-GLUCOSAMINE SYNTHASE"/>
    <property type="match status" value="1"/>
</dbReference>
<dbReference type="EMBL" id="JAESWA010000004">
    <property type="protein sequence ID" value="MBL4930310.1"/>
    <property type="molecule type" value="Genomic_DNA"/>
</dbReference>
<feature type="transmembrane region" description="Helical" evidence="4">
    <location>
        <begin position="388"/>
        <end position="408"/>
    </location>
</feature>
<organism evidence="5 6">
    <name type="scientific">Clostridium paridis</name>
    <dbReference type="NCBI Taxonomy" id="2803863"/>
    <lineage>
        <taxon>Bacteria</taxon>
        <taxon>Bacillati</taxon>
        <taxon>Bacillota</taxon>
        <taxon>Clostridia</taxon>
        <taxon>Eubacteriales</taxon>
        <taxon>Clostridiaceae</taxon>
        <taxon>Clostridium</taxon>
    </lineage>
</organism>
<dbReference type="InterPro" id="IPR029044">
    <property type="entry name" value="Nucleotide-diphossugar_trans"/>
</dbReference>
<protein>
    <submittedName>
        <fullName evidence="5">Glycosyltransferase family 2 protein</fullName>
    </submittedName>
</protein>
<reference evidence="5" key="1">
    <citation type="submission" date="2021-01" db="EMBL/GenBank/DDBJ databases">
        <title>Genome public.</title>
        <authorList>
            <person name="Liu C."/>
            <person name="Sun Q."/>
        </authorList>
    </citation>
    <scope>NUCLEOTIDE SEQUENCE</scope>
    <source>
        <strain evidence="5">YIM B02565</strain>
    </source>
</reference>
<dbReference type="Gene3D" id="3.90.550.10">
    <property type="entry name" value="Spore Coat Polysaccharide Biosynthesis Protein SpsA, Chain A"/>
    <property type="match status" value="1"/>
</dbReference>
<dbReference type="RefSeq" id="WP_202765695.1">
    <property type="nucleotide sequence ID" value="NZ_JAESWA010000004.1"/>
</dbReference>
<dbReference type="GO" id="GO:0016757">
    <property type="term" value="F:glycosyltransferase activity"/>
    <property type="evidence" value="ECO:0007669"/>
    <property type="project" value="UniProtKB-KW"/>
</dbReference>
<evidence type="ECO:0000313" key="6">
    <source>
        <dbReference type="Proteomes" id="UP000623681"/>
    </source>
</evidence>
<feature type="transmembrane region" description="Helical" evidence="4">
    <location>
        <begin position="428"/>
        <end position="446"/>
    </location>
</feature>
<feature type="transmembrane region" description="Helical" evidence="4">
    <location>
        <begin position="17"/>
        <end position="39"/>
    </location>
</feature>
<feature type="transmembrane region" description="Helical" evidence="4">
    <location>
        <begin position="365"/>
        <end position="383"/>
    </location>
</feature>